<evidence type="ECO:0000313" key="3">
    <source>
        <dbReference type="Proteomes" id="UP000030645"/>
    </source>
</evidence>
<dbReference type="AlphaFoldDB" id="W9S4Y4"/>
<organism evidence="2 3">
    <name type="scientific">Morus notabilis</name>
    <dbReference type="NCBI Taxonomy" id="981085"/>
    <lineage>
        <taxon>Eukaryota</taxon>
        <taxon>Viridiplantae</taxon>
        <taxon>Streptophyta</taxon>
        <taxon>Embryophyta</taxon>
        <taxon>Tracheophyta</taxon>
        <taxon>Spermatophyta</taxon>
        <taxon>Magnoliopsida</taxon>
        <taxon>eudicotyledons</taxon>
        <taxon>Gunneridae</taxon>
        <taxon>Pentapetalae</taxon>
        <taxon>rosids</taxon>
        <taxon>fabids</taxon>
        <taxon>Rosales</taxon>
        <taxon>Moraceae</taxon>
        <taxon>Moreae</taxon>
        <taxon>Morus</taxon>
    </lineage>
</organism>
<feature type="region of interest" description="Disordered" evidence="1">
    <location>
        <begin position="96"/>
        <end position="132"/>
    </location>
</feature>
<protein>
    <submittedName>
        <fullName evidence="2">Uncharacterized protein</fullName>
    </submittedName>
</protein>
<accession>W9S4Y4</accession>
<evidence type="ECO:0000256" key="1">
    <source>
        <dbReference type="SAM" id="MobiDB-lite"/>
    </source>
</evidence>
<reference evidence="3" key="1">
    <citation type="submission" date="2013-01" db="EMBL/GenBank/DDBJ databases">
        <title>Draft Genome Sequence of a Mulberry Tree, Morus notabilis C.K. Schneid.</title>
        <authorList>
            <person name="He N."/>
            <person name="Zhao S."/>
        </authorList>
    </citation>
    <scope>NUCLEOTIDE SEQUENCE</scope>
</reference>
<feature type="compositionally biased region" description="Basic and acidic residues" evidence="1">
    <location>
        <begin position="100"/>
        <end position="111"/>
    </location>
</feature>
<name>W9S4Y4_9ROSA</name>
<dbReference type="Proteomes" id="UP000030645">
    <property type="component" value="Unassembled WGS sequence"/>
</dbReference>
<evidence type="ECO:0000313" key="2">
    <source>
        <dbReference type="EMBL" id="EXC25822.1"/>
    </source>
</evidence>
<keyword evidence="3" id="KW-1185">Reference proteome</keyword>
<proteinExistence type="predicted"/>
<dbReference type="EMBL" id="KE346086">
    <property type="protein sequence ID" value="EXC25822.1"/>
    <property type="molecule type" value="Genomic_DNA"/>
</dbReference>
<gene>
    <name evidence="2" type="ORF">L484_019456</name>
</gene>
<sequence length="132" mass="15662">MKEIKEKDCIQMYSSQDMAINEHQQERIEMNFKAIFPTSKSDSVDKENFETQWNCESAKVVPNVKPVTFVHDQRFTRSTSHELRDEKSNWVVYPDITPRNTKERSENWERPRKQRISAKTRPKTGGNEGREE</sequence>
<feature type="compositionally biased region" description="Basic residues" evidence="1">
    <location>
        <begin position="112"/>
        <end position="122"/>
    </location>
</feature>